<evidence type="ECO:0000313" key="1">
    <source>
        <dbReference type="Proteomes" id="UP000035680"/>
    </source>
</evidence>
<proteinExistence type="predicted"/>
<name>A0A0K0G5P2_STRVS</name>
<keyword evidence="1" id="KW-1185">Reference proteome</keyword>
<dbReference type="WBParaSite" id="SVE_2006300.1">
    <property type="protein sequence ID" value="SVE_2006300.1"/>
    <property type="gene ID" value="SVE_2006300"/>
</dbReference>
<sequence>MHSLSNDCFSFHSCHWSHEKFRLSFAQHVLNIFLLKESLFDKLIELSIRNKYNRNKKFLIEQYNCFKDIKQESDIKILFFLDEQLTGVSILTIFDNNLIMFTKFVQEKLFYFYELQTHLPKIEKIRNGIEKIIEKTSMLYCEFENQIKDKYHLSLIKLSNYIGLKSNLVMNIKYIKKIQGFNIYFEKMEDEMVKYNLVLENSVIISSKSLKKILEIYFVLNLMIPKLIVRNNTTILLKLLCVIGEFEDQNIFSNKILVQRDILLKINEFKKKYLTN</sequence>
<accession>A0A0K0G5P2</accession>
<dbReference type="AlphaFoldDB" id="A0A0K0G5P2"/>
<protein>
    <submittedName>
        <fullName evidence="2">Uncharacterized protein</fullName>
    </submittedName>
</protein>
<dbReference type="Proteomes" id="UP000035680">
    <property type="component" value="Unassembled WGS sequence"/>
</dbReference>
<reference evidence="1" key="1">
    <citation type="submission" date="2014-07" db="EMBL/GenBank/DDBJ databases">
        <authorList>
            <person name="Martin A.A"/>
            <person name="De Silva N."/>
        </authorList>
    </citation>
    <scope>NUCLEOTIDE SEQUENCE</scope>
</reference>
<organism evidence="1 2">
    <name type="scientific">Strongyloides venezuelensis</name>
    <name type="common">Threadworm</name>
    <dbReference type="NCBI Taxonomy" id="75913"/>
    <lineage>
        <taxon>Eukaryota</taxon>
        <taxon>Metazoa</taxon>
        <taxon>Ecdysozoa</taxon>
        <taxon>Nematoda</taxon>
        <taxon>Chromadorea</taxon>
        <taxon>Rhabditida</taxon>
        <taxon>Tylenchina</taxon>
        <taxon>Panagrolaimomorpha</taxon>
        <taxon>Strongyloidoidea</taxon>
        <taxon>Strongyloididae</taxon>
        <taxon>Strongyloides</taxon>
    </lineage>
</organism>
<evidence type="ECO:0000313" key="2">
    <source>
        <dbReference type="WBParaSite" id="SVE_2006300.1"/>
    </source>
</evidence>
<reference evidence="2" key="2">
    <citation type="submission" date="2015-08" db="UniProtKB">
        <authorList>
            <consortium name="WormBaseParasite"/>
        </authorList>
    </citation>
    <scope>IDENTIFICATION</scope>
</reference>